<gene>
    <name evidence="2" type="ORF">BAMA_01505</name>
</gene>
<dbReference type="Proteomes" id="UP000027822">
    <property type="component" value="Unassembled WGS sequence"/>
</dbReference>
<sequence length="175" mass="19584">MFKIFSTQLNGYFTRISQNEEANIEDSARLLAQAMIGDGTIYLHGTKEMEGVVCEALYGAEPLKNAKRLFEGEAKANVTSADRVLLISRSSTDEEIISLAKNFQEEGNFIVGISALQEGEQSLEQFTDVHIDTKLLKALIPDDDGSRYGFPSLMIALFAYHNLKFTIDEIMNEYE</sequence>
<dbReference type="GO" id="GO:0097367">
    <property type="term" value="F:carbohydrate derivative binding"/>
    <property type="evidence" value="ECO:0007669"/>
    <property type="project" value="InterPro"/>
</dbReference>
<comment type="caution">
    <text evidence="2">The sequence shown here is derived from an EMBL/GenBank/DDBJ whole genome shotgun (WGS) entry which is preliminary data.</text>
</comment>
<evidence type="ECO:0000259" key="1">
    <source>
        <dbReference type="Pfam" id="PF10740"/>
    </source>
</evidence>
<dbReference type="Gene3D" id="3.40.50.10490">
    <property type="entry name" value="Glucose-6-phosphate isomerase like protein, domain 1"/>
    <property type="match status" value="1"/>
</dbReference>
<dbReference type="SUPFAM" id="SSF53697">
    <property type="entry name" value="SIS domain"/>
    <property type="match status" value="1"/>
</dbReference>
<keyword evidence="3" id="KW-1185">Reference proteome</keyword>
<name>A0A073K4X0_9BACI</name>
<reference evidence="2 3" key="1">
    <citation type="submission" date="2014-06" db="EMBL/GenBank/DDBJ databases">
        <title>Draft genome sequence of Bacillus manliponensis JCM 15802 (MCCC 1A00708).</title>
        <authorList>
            <person name="Lai Q."/>
            <person name="Liu Y."/>
            <person name="Shao Z."/>
        </authorList>
    </citation>
    <scope>NUCLEOTIDE SEQUENCE [LARGE SCALE GENOMIC DNA]</scope>
    <source>
        <strain evidence="2 3">JCM 15802</strain>
    </source>
</reference>
<evidence type="ECO:0000313" key="3">
    <source>
        <dbReference type="Proteomes" id="UP000027822"/>
    </source>
</evidence>
<dbReference type="OrthoDB" id="2737584at2"/>
<accession>A0A073K4X0</accession>
<protein>
    <recommendedName>
        <fullName evidence="1">DUF2529 domain-containing protein</fullName>
    </recommendedName>
</protein>
<dbReference type="InterPro" id="IPR046348">
    <property type="entry name" value="SIS_dom_sf"/>
</dbReference>
<evidence type="ECO:0000313" key="2">
    <source>
        <dbReference type="EMBL" id="KEK21472.1"/>
    </source>
</evidence>
<dbReference type="eggNOG" id="COG4821">
    <property type="taxonomic scope" value="Bacteria"/>
</dbReference>
<feature type="domain" description="DUF2529" evidence="1">
    <location>
        <begin position="1"/>
        <end position="171"/>
    </location>
</feature>
<dbReference type="RefSeq" id="WP_034635427.1">
    <property type="nucleotide sequence ID" value="NZ_CBCSJC010000002.1"/>
</dbReference>
<dbReference type="Pfam" id="PF10740">
    <property type="entry name" value="DUF2529"/>
    <property type="match status" value="1"/>
</dbReference>
<dbReference type="EMBL" id="JOTN01000001">
    <property type="protein sequence ID" value="KEK21472.1"/>
    <property type="molecule type" value="Genomic_DNA"/>
</dbReference>
<organism evidence="2 3">
    <name type="scientific">Bacillus manliponensis</name>
    <dbReference type="NCBI Taxonomy" id="574376"/>
    <lineage>
        <taxon>Bacteria</taxon>
        <taxon>Bacillati</taxon>
        <taxon>Bacillota</taxon>
        <taxon>Bacilli</taxon>
        <taxon>Bacillales</taxon>
        <taxon>Bacillaceae</taxon>
        <taxon>Bacillus</taxon>
        <taxon>Bacillus cereus group</taxon>
    </lineage>
</organism>
<dbReference type="GO" id="GO:1901135">
    <property type="term" value="P:carbohydrate derivative metabolic process"/>
    <property type="evidence" value="ECO:0007669"/>
    <property type="project" value="InterPro"/>
</dbReference>
<dbReference type="AlphaFoldDB" id="A0A073K4X0"/>
<proteinExistence type="predicted"/>
<dbReference type="InterPro" id="IPR019676">
    <property type="entry name" value="DUF2529"/>
</dbReference>
<dbReference type="STRING" id="574376.BAMA_01505"/>